<dbReference type="GO" id="GO:0009279">
    <property type="term" value="C:cell outer membrane"/>
    <property type="evidence" value="ECO:0007669"/>
    <property type="project" value="UniProtKB-SubCell"/>
</dbReference>
<dbReference type="InterPro" id="IPR039426">
    <property type="entry name" value="TonB-dep_rcpt-like"/>
</dbReference>
<dbReference type="AlphaFoldDB" id="A0A8F9XKW4"/>
<feature type="chain" id="PRO_5034298818" evidence="8">
    <location>
        <begin position="35"/>
        <end position="795"/>
    </location>
</feature>
<dbReference type="Gene3D" id="2.170.130.10">
    <property type="entry name" value="TonB-dependent receptor, plug domain"/>
    <property type="match status" value="1"/>
</dbReference>
<evidence type="ECO:0000256" key="1">
    <source>
        <dbReference type="ARBA" id="ARBA00004571"/>
    </source>
</evidence>
<dbReference type="Proteomes" id="UP000825051">
    <property type="component" value="Chromosome"/>
</dbReference>
<evidence type="ECO:0000256" key="5">
    <source>
        <dbReference type="ARBA" id="ARBA00023136"/>
    </source>
</evidence>
<keyword evidence="3 7" id="KW-1134">Transmembrane beta strand</keyword>
<feature type="domain" description="TonB-dependent receptor plug" evidence="9">
    <location>
        <begin position="74"/>
        <end position="166"/>
    </location>
</feature>
<dbReference type="InterPro" id="IPR037066">
    <property type="entry name" value="Plug_dom_sf"/>
</dbReference>
<dbReference type="EMBL" id="CP080507">
    <property type="protein sequence ID" value="QYM78611.1"/>
    <property type="molecule type" value="Genomic_DNA"/>
</dbReference>
<evidence type="ECO:0000256" key="7">
    <source>
        <dbReference type="PROSITE-ProRule" id="PRU01360"/>
    </source>
</evidence>
<accession>A0A8F9XKW4</accession>
<dbReference type="PANTHER" id="PTHR32552">
    <property type="entry name" value="FERRICHROME IRON RECEPTOR-RELATED"/>
    <property type="match status" value="1"/>
</dbReference>
<dbReference type="PANTHER" id="PTHR32552:SF82">
    <property type="entry name" value="FCUA PROTEIN"/>
    <property type="match status" value="1"/>
</dbReference>
<evidence type="ECO:0000256" key="3">
    <source>
        <dbReference type="ARBA" id="ARBA00022452"/>
    </source>
</evidence>
<keyword evidence="11" id="KW-1185">Reference proteome</keyword>
<evidence type="ECO:0000259" key="9">
    <source>
        <dbReference type="Pfam" id="PF07715"/>
    </source>
</evidence>
<evidence type="ECO:0000256" key="6">
    <source>
        <dbReference type="ARBA" id="ARBA00023237"/>
    </source>
</evidence>
<name>A0A8F9XKW4_9BACT</name>
<evidence type="ECO:0000313" key="11">
    <source>
        <dbReference type="Proteomes" id="UP000825051"/>
    </source>
</evidence>
<evidence type="ECO:0000256" key="4">
    <source>
        <dbReference type="ARBA" id="ARBA00022692"/>
    </source>
</evidence>
<comment type="subcellular location">
    <subcellularLocation>
        <location evidence="1 7">Cell outer membrane</location>
        <topology evidence="1 7">Multi-pass membrane protein</topology>
    </subcellularLocation>
</comment>
<proteinExistence type="inferred from homology"/>
<dbReference type="Gene3D" id="2.40.170.20">
    <property type="entry name" value="TonB-dependent receptor, beta-barrel domain"/>
    <property type="match status" value="1"/>
</dbReference>
<protein>
    <submittedName>
        <fullName evidence="10">TonB-dependent receptor</fullName>
    </submittedName>
</protein>
<keyword evidence="4 7" id="KW-0812">Transmembrane</keyword>
<dbReference type="PROSITE" id="PS52016">
    <property type="entry name" value="TONB_DEPENDENT_REC_3"/>
    <property type="match status" value="1"/>
</dbReference>
<dbReference type="InterPro" id="IPR012910">
    <property type="entry name" value="Plug_dom"/>
</dbReference>
<evidence type="ECO:0000313" key="10">
    <source>
        <dbReference type="EMBL" id="QYM78611.1"/>
    </source>
</evidence>
<keyword evidence="8" id="KW-0732">Signal</keyword>
<dbReference type="GO" id="GO:0015344">
    <property type="term" value="F:siderophore uptake transmembrane transporter activity"/>
    <property type="evidence" value="ECO:0007669"/>
    <property type="project" value="TreeGrafter"/>
</dbReference>
<reference evidence="10" key="1">
    <citation type="submission" date="2021-08" db="EMBL/GenBank/DDBJ databases">
        <title>Genome of a novel bacterium of the phylum Verrucomicrobia, Oleiharenicola sp. KSB-15.</title>
        <authorList>
            <person name="Chung J.-H."/>
            <person name="Ahn J.-H."/>
            <person name="Yoon Y."/>
            <person name="Kim D.-Y."/>
            <person name="An S.-H."/>
            <person name="Park I."/>
            <person name="Yeon J."/>
        </authorList>
    </citation>
    <scope>NUCLEOTIDE SEQUENCE</scope>
    <source>
        <strain evidence="10">KSB-15</strain>
    </source>
</reference>
<comment type="similarity">
    <text evidence="7">Belongs to the TonB-dependent receptor family.</text>
</comment>
<dbReference type="SUPFAM" id="SSF56935">
    <property type="entry name" value="Porins"/>
    <property type="match status" value="1"/>
</dbReference>
<gene>
    <name evidence="10" type="ORF">K0B96_15105</name>
</gene>
<dbReference type="InterPro" id="IPR036942">
    <property type="entry name" value="Beta-barrel_TonB_sf"/>
</dbReference>
<keyword evidence="10" id="KW-0675">Receptor</keyword>
<feature type="signal peptide" evidence="8">
    <location>
        <begin position="1"/>
        <end position="34"/>
    </location>
</feature>
<dbReference type="KEGG" id="ole:K0B96_15105"/>
<evidence type="ECO:0000256" key="8">
    <source>
        <dbReference type="SAM" id="SignalP"/>
    </source>
</evidence>
<sequence>MSYPLPGPSSRLLRARGPVLSALLLASLLSPALAQTPNTSEPAEQLPTFTVDSTRDVGYQATNTTSVGYINRPLKDLPQSIGILNQELLRDVGALDFAQAVQYSTNINFQIANADTNFTIRGLTSRSFFVNFLTRVTPTDSYMTERIEVVHGPASVIYGQQDAGGVVNTITKIAHLKQNRTTVELTGGDYDLRRGTFDTNIALGDHQALRVAGLYHSTEDGRAYAGIERRGLYADYLWQINPTTSIRITGESGYDHRTPFTGIITLPLNSSAQSAAAAVGLLPQKYAQSIYGPDAQSNLDYFFYTAAFTKALFNDRLNVQFTVSESMRNRNQRWGPAMKSASYATAAVGPSSINGYQITPGYAAGTPIFTQNWQLVGLDERFRFYRLQAAWELPELGGKHMLTFGGNYQPNDYPTYNTVSWLYRNPDGSPRGAIFGTSAADRMPYTVIMDGGLRYPQQLIGNGLYERKASGFQLGQIVKAGFAMLASDWGHDGRFKTLIGFRYDDMYNSNDTLGASGNTDNMIITTSAADHAKVWSKSIGAIYALTPTLNLTANYGTSLWPNVNRFDINLNLMPPTEGESYEFGLKALTPDNRYSASFTYFDLTQKNSALSVAAPLLIAQFGSSTPARAVAGAMESKGYELEFTANPTPAWTLRAGVGFADPKITTDLPQFGYPGGKTMPGVTKYTGTFFTRYNFTTGPVRGLFVGGGFNYRSENYAGYVDTNNDNIAEQQVTFPGYTTFDFLAGYSFRLARHSRLTLRINLRNAFDKSYIVATDVNFAGYGDRRQLMFSTSLEF</sequence>
<dbReference type="RefSeq" id="WP_220161715.1">
    <property type="nucleotide sequence ID" value="NZ_CP080507.1"/>
</dbReference>
<keyword evidence="2 7" id="KW-0813">Transport</keyword>
<keyword evidence="5 7" id="KW-0472">Membrane</keyword>
<evidence type="ECO:0000256" key="2">
    <source>
        <dbReference type="ARBA" id="ARBA00022448"/>
    </source>
</evidence>
<dbReference type="Pfam" id="PF07715">
    <property type="entry name" value="Plug"/>
    <property type="match status" value="1"/>
</dbReference>
<keyword evidence="6 7" id="KW-0998">Cell outer membrane</keyword>
<organism evidence="10 11">
    <name type="scientific">Horticoccus luteus</name>
    <dbReference type="NCBI Taxonomy" id="2862869"/>
    <lineage>
        <taxon>Bacteria</taxon>
        <taxon>Pseudomonadati</taxon>
        <taxon>Verrucomicrobiota</taxon>
        <taxon>Opitutia</taxon>
        <taxon>Opitutales</taxon>
        <taxon>Opitutaceae</taxon>
        <taxon>Horticoccus</taxon>
    </lineage>
</organism>